<sequence>MRSEITALVLTYNEGPNLRRTLERLTWAPQVIVLDSFSQDETEEIARSFPNVRFIQRSFESFSDQCNFGLEQIETDWVLSLDADYVLTDELGSEIGQLTAESKAAAYFCRFRYCIAGVPLRGSLYPPRPVLFRRQHAHYVQDGHAHRLVFAGPSAYLRGVILHDDRKPLARWLHSQQTYARQEANKLLERRRRGGRLSYSDRVRLWLWPAAPAAFLYAMIVKQCLWDGRPGLFYALQRAYFEILLALELLDRQWSEHAVTGDISESGVQRS</sequence>
<dbReference type="AlphaFoldDB" id="A0A7C2P5E2"/>
<dbReference type="CDD" id="cd02511">
    <property type="entry name" value="Beta4Glucosyltransferase"/>
    <property type="match status" value="1"/>
</dbReference>
<dbReference type="Gene3D" id="3.90.550.10">
    <property type="entry name" value="Spore Coat Polysaccharide Biosynthesis Protein SpsA, Chain A"/>
    <property type="match status" value="1"/>
</dbReference>
<reference evidence="3" key="1">
    <citation type="journal article" date="2020" name="mSystems">
        <title>Genome- and Community-Level Interaction Insights into Carbon Utilization and Element Cycling Functions of Hydrothermarchaeota in Hydrothermal Sediment.</title>
        <authorList>
            <person name="Zhou Z."/>
            <person name="Liu Y."/>
            <person name="Xu W."/>
            <person name="Pan J."/>
            <person name="Luo Z.H."/>
            <person name="Li M."/>
        </authorList>
    </citation>
    <scope>NUCLEOTIDE SEQUENCE [LARGE SCALE GENOMIC DNA]</scope>
    <source>
        <strain evidence="3">SpSt-339</strain>
    </source>
</reference>
<dbReference type="InterPro" id="IPR029044">
    <property type="entry name" value="Nucleotide-diphossugar_trans"/>
</dbReference>
<keyword evidence="3" id="KW-0808">Transferase</keyword>
<gene>
    <name evidence="3" type="ORF">ENQ76_15535</name>
</gene>
<proteinExistence type="inferred from homology"/>
<organism evidence="3">
    <name type="scientific">Schlesneria paludicola</name>
    <dbReference type="NCBI Taxonomy" id="360056"/>
    <lineage>
        <taxon>Bacteria</taxon>
        <taxon>Pseudomonadati</taxon>
        <taxon>Planctomycetota</taxon>
        <taxon>Planctomycetia</taxon>
        <taxon>Planctomycetales</taxon>
        <taxon>Planctomycetaceae</taxon>
        <taxon>Schlesneria</taxon>
    </lineage>
</organism>
<comment type="caution">
    <text evidence="3">The sequence shown here is derived from an EMBL/GenBank/DDBJ whole genome shotgun (WGS) entry which is preliminary data.</text>
</comment>
<dbReference type="SUPFAM" id="SSF53448">
    <property type="entry name" value="Nucleotide-diphospho-sugar transferases"/>
    <property type="match status" value="1"/>
</dbReference>
<dbReference type="GO" id="GO:0016740">
    <property type="term" value="F:transferase activity"/>
    <property type="evidence" value="ECO:0007669"/>
    <property type="project" value="UniProtKB-KW"/>
</dbReference>
<evidence type="ECO:0000259" key="2">
    <source>
        <dbReference type="Pfam" id="PF00535"/>
    </source>
</evidence>
<name>A0A7C2P5E2_9PLAN</name>
<evidence type="ECO:0000256" key="1">
    <source>
        <dbReference type="ARBA" id="ARBA00038494"/>
    </source>
</evidence>
<comment type="similarity">
    <text evidence="1">Belongs to the glycosyltransferase 2 family. WaaE/KdtX subfamily.</text>
</comment>
<dbReference type="PANTHER" id="PTHR43630:SF2">
    <property type="entry name" value="GLYCOSYLTRANSFERASE"/>
    <property type="match status" value="1"/>
</dbReference>
<protein>
    <submittedName>
        <fullName evidence="3">Glycosyltransferase family 2 protein</fullName>
    </submittedName>
</protein>
<evidence type="ECO:0000313" key="3">
    <source>
        <dbReference type="EMBL" id="HEN16873.1"/>
    </source>
</evidence>
<dbReference type="InterPro" id="IPR001173">
    <property type="entry name" value="Glyco_trans_2-like"/>
</dbReference>
<feature type="domain" description="Glycosyltransferase 2-like" evidence="2">
    <location>
        <begin position="8"/>
        <end position="122"/>
    </location>
</feature>
<dbReference type="PANTHER" id="PTHR43630">
    <property type="entry name" value="POLY-BETA-1,6-N-ACETYL-D-GLUCOSAMINE SYNTHASE"/>
    <property type="match status" value="1"/>
</dbReference>
<accession>A0A7C2P5E2</accession>
<dbReference type="Pfam" id="PF00535">
    <property type="entry name" value="Glycos_transf_2"/>
    <property type="match status" value="1"/>
</dbReference>
<dbReference type="EMBL" id="DSOK01000426">
    <property type="protein sequence ID" value="HEN16873.1"/>
    <property type="molecule type" value="Genomic_DNA"/>
</dbReference>